<feature type="transmembrane region" description="Helical" evidence="1">
    <location>
        <begin position="38"/>
        <end position="60"/>
    </location>
</feature>
<dbReference type="Proteomes" id="UP000004641">
    <property type="component" value="Unassembled WGS sequence"/>
</dbReference>
<sequence>MKKIIYTFSLVVALLLALRCAAYIDFSEKDMLKSIIPAWIQAIGSILAIIIAGMISANQIKHEKQLEKRKVAESDLAKMHIVRALIIRSLTLMNEVRQAIERGEESDFQQVSPWTMRNTKRAIDNLNLFEIPEGMLALDLLAIGPSLEEIATLWERCMEESLHTENNKPTIDSYNELDQGSQEVLKICEAAFKLATQEVNRLAAIVKE</sequence>
<dbReference type="EMBL" id="ABHU01000020">
    <property type="protein sequence ID" value="EDU89610.1"/>
    <property type="molecule type" value="Genomic_DNA"/>
</dbReference>
<dbReference type="AlphaFoldDB" id="A0A0H3PIU1"/>
<evidence type="ECO:0000313" key="3">
    <source>
        <dbReference type="Proteomes" id="UP000004641"/>
    </source>
</evidence>
<keyword evidence="1" id="KW-0812">Transmembrane</keyword>
<dbReference type="RefSeq" id="WP_000721150.1">
    <property type="nucleotide sequence ID" value="NZ_ABHU01000020.1"/>
</dbReference>
<reference evidence="2 3" key="1">
    <citation type="journal article" date="2011" name="Appl. Environ. Microbiol.">
        <title>Genome signatures of Escherichia coli O157:H7 isolates from the bovine host reservoir.</title>
        <authorList>
            <person name="Eppinger M."/>
            <person name="Mammel M.K."/>
            <person name="Leclerc J.E."/>
            <person name="Ravel J."/>
            <person name="Cebula T.A."/>
        </authorList>
    </citation>
    <scope>NUCLEOTIDE SEQUENCE [LARGE SCALE GENOMIC DNA]</scope>
    <source>
        <strain evidence="2 3">EC869</strain>
    </source>
</reference>
<gene>
    <name evidence="2" type="ORF">ECH7EC869_5892</name>
</gene>
<keyword evidence="1" id="KW-1133">Transmembrane helix</keyword>
<protein>
    <submittedName>
        <fullName evidence="2">Uncharacterized protein</fullName>
    </submittedName>
</protein>
<evidence type="ECO:0000256" key="1">
    <source>
        <dbReference type="SAM" id="Phobius"/>
    </source>
</evidence>
<dbReference type="BioCyc" id="ECOL478008-HMP:G76-483130-MONOMER"/>
<proteinExistence type="predicted"/>
<accession>A0A0H3PIU1</accession>
<organism evidence="2 3">
    <name type="scientific">Escherichia coli O157:H7 (strain EC869)</name>
    <dbReference type="NCBI Taxonomy" id="478008"/>
    <lineage>
        <taxon>Bacteria</taxon>
        <taxon>Pseudomonadati</taxon>
        <taxon>Pseudomonadota</taxon>
        <taxon>Gammaproteobacteria</taxon>
        <taxon>Enterobacterales</taxon>
        <taxon>Enterobacteriaceae</taxon>
        <taxon>Escherichia</taxon>
    </lineage>
</organism>
<comment type="caution">
    <text evidence="2">The sequence shown here is derived from an EMBL/GenBank/DDBJ whole genome shotgun (WGS) entry which is preliminary data.</text>
</comment>
<evidence type="ECO:0000313" key="2">
    <source>
        <dbReference type="EMBL" id="EDU89610.1"/>
    </source>
</evidence>
<keyword evidence="1" id="KW-0472">Membrane</keyword>
<name>A0A0H3PIU1_ECO5C</name>